<accession>A0A1H1LU44</accession>
<evidence type="ECO:0000313" key="3">
    <source>
        <dbReference type="Proteomes" id="UP000182126"/>
    </source>
</evidence>
<dbReference type="EMBL" id="LT629770">
    <property type="protein sequence ID" value="SDR78041.1"/>
    <property type="molecule type" value="Genomic_DNA"/>
</dbReference>
<organism evidence="2 3">
    <name type="scientific">Microbacterium paraoxydans</name>
    <dbReference type="NCBI Taxonomy" id="199592"/>
    <lineage>
        <taxon>Bacteria</taxon>
        <taxon>Bacillati</taxon>
        <taxon>Actinomycetota</taxon>
        <taxon>Actinomycetes</taxon>
        <taxon>Micrococcales</taxon>
        <taxon>Microbacteriaceae</taxon>
        <taxon>Microbacterium</taxon>
    </lineage>
</organism>
<feature type="signal peptide" evidence="1">
    <location>
        <begin position="1"/>
        <end position="32"/>
    </location>
</feature>
<dbReference type="InterPro" id="IPR013783">
    <property type="entry name" value="Ig-like_fold"/>
</dbReference>
<dbReference type="Proteomes" id="UP000182126">
    <property type="component" value="Chromosome I"/>
</dbReference>
<dbReference type="GO" id="GO:0005975">
    <property type="term" value="P:carbohydrate metabolic process"/>
    <property type="evidence" value="ECO:0007669"/>
    <property type="project" value="UniProtKB-ARBA"/>
</dbReference>
<dbReference type="InterPro" id="IPR047589">
    <property type="entry name" value="DUF11_rpt"/>
</dbReference>
<keyword evidence="1" id="KW-0732">Signal</keyword>
<evidence type="ECO:0000313" key="2">
    <source>
        <dbReference type="EMBL" id="SDR78041.1"/>
    </source>
</evidence>
<proteinExistence type="predicted"/>
<dbReference type="RefSeq" id="WP_060921994.1">
    <property type="nucleotide sequence ID" value="NZ_LT629770.1"/>
</dbReference>
<dbReference type="NCBIfam" id="TIGR01451">
    <property type="entry name" value="B_ant_repeat"/>
    <property type="match status" value="1"/>
</dbReference>
<dbReference type="Gene3D" id="2.60.40.10">
    <property type="entry name" value="Immunoglobulins"/>
    <property type="match status" value="1"/>
</dbReference>
<dbReference type="AlphaFoldDB" id="A0A1H1LU44"/>
<dbReference type="GeneID" id="36300676"/>
<gene>
    <name evidence="2" type="ORF">SAMN04489809_0286</name>
</gene>
<evidence type="ECO:0000256" key="1">
    <source>
        <dbReference type="SAM" id="SignalP"/>
    </source>
</evidence>
<sequence>MNKTLIARASAALGIAAALSLGGAALAPAAHAEATPADPAASKPLSTGVLAQRVGSACLFFQYTFNMSPTDPQVGDTVTYTMQFLNNGEVDSTKSALTFRLDGLLDDSTWAVSTLEATSGRPSAAENTVAWDGPLDAGDDVVLRFTGVWTGDGDGLAFPRVESYGYAR</sequence>
<name>A0A1H1LU44_9MICO</name>
<feature type="chain" id="PRO_5009253825" evidence="1">
    <location>
        <begin position="33"/>
        <end position="168"/>
    </location>
</feature>
<reference evidence="2 3" key="1">
    <citation type="submission" date="2016-10" db="EMBL/GenBank/DDBJ databases">
        <authorList>
            <person name="de Groot N.N."/>
        </authorList>
    </citation>
    <scope>NUCLEOTIDE SEQUENCE [LARGE SCALE GENOMIC DNA]</scope>
    <source>
        <strain evidence="2 3">DSM 15019</strain>
    </source>
</reference>
<protein>
    <submittedName>
        <fullName evidence="2">Conserved repeat domain-containing protein</fullName>
    </submittedName>
</protein>